<evidence type="ECO:0000256" key="1">
    <source>
        <dbReference type="SAM" id="MobiDB-lite"/>
    </source>
</evidence>
<dbReference type="PANTHER" id="PTHR34365:SF7">
    <property type="entry name" value="GLYCINE-RICH DOMAIN-CONTAINING PROTEIN 1"/>
    <property type="match status" value="1"/>
</dbReference>
<dbReference type="EMBL" id="MDYL01000002">
    <property type="protein sequence ID" value="OQD77606.1"/>
    <property type="molecule type" value="Genomic_DNA"/>
</dbReference>
<dbReference type="OrthoDB" id="2684236at2759"/>
<name>A0A1V6PM57_PENDC</name>
<dbReference type="Proteomes" id="UP000191522">
    <property type="component" value="Unassembled WGS sequence"/>
</dbReference>
<dbReference type="Pfam" id="PF07173">
    <property type="entry name" value="GRDP-like"/>
    <property type="match status" value="1"/>
</dbReference>
<protein>
    <submittedName>
        <fullName evidence="2">Uncharacterized protein</fullName>
    </submittedName>
</protein>
<keyword evidence="3" id="KW-1185">Reference proteome</keyword>
<comment type="caution">
    <text evidence="2">The sequence shown here is derived from an EMBL/GenBank/DDBJ whole genome shotgun (WGS) entry which is preliminary data.</text>
</comment>
<proteinExistence type="predicted"/>
<dbReference type="PANTHER" id="PTHR34365">
    <property type="entry name" value="ENOLASE (DUF1399)"/>
    <property type="match status" value="1"/>
</dbReference>
<feature type="region of interest" description="Disordered" evidence="1">
    <location>
        <begin position="584"/>
        <end position="607"/>
    </location>
</feature>
<feature type="compositionally biased region" description="Polar residues" evidence="1">
    <location>
        <begin position="589"/>
        <end position="598"/>
    </location>
</feature>
<feature type="region of interest" description="Disordered" evidence="1">
    <location>
        <begin position="1"/>
        <end position="36"/>
    </location>
</feature>
<accession>A0A1V6PM57</accession>
<reference evidence="3" key="1">
    <citation type="journal article" date="2017" name="Nat. Microbiol.">
        <title>Global analysis of biosynthetic gene clusters reveals vast potential of secondary metabolite production in Penicillium species.</title>
        <authorList>
            <person name="Nielsen J.C."/>
            <person name="Grijseels S."/>
            <person name="Prigent S."/>
            <person name="Ji B."/>
            <person name="Dainat J."/>
            <person name="Nielsen K.F."/>
            <person name="Frisvad J.C."/>
            <person name="Workman M."/>
            <person name="Nielsen J."/>
        </authorList>
    </citation>
    <scope>NUCLEOTIDE SEQUENCE [LARGE SCALE GENOMIC DNA]</scope>
    <source>
        <strain evidence="3">IBT 11843</strain>
    </source>
</reference>
<dbReference type="AlphaFoldDB" id="A0A1V6PM57"/>
<dbReference type="OMA" id="YCEAIRA"/>
<gene>
    <name evidence="2" type="ORF">PENDEC_c002G05479</name>
</gene>
<feature type="compositionally biased region" description="Polar residues" evidence="1">
    <location>
        <begin position="1"/>
        <end position="24"/>
    </location>
</feature>
<dbReference type="InterPro" id="IPR009836">
    <property type="entry name" value="GRDP-like"/>
</dbReference>
<sequence length="777" mass="88893">MTVSTGEESKNASANGTRDTVANEETTERPPSYNQAQADEIVLALPKLNLESPRTPHHLPSPDQCVAHLKFLAVLADLRDSVSNNDGLFGLFDSEAERFPSSTSEAHARIREKRWAVYTARAVERYTQWWFRCVPMSQSHITTPDMESRNYESIIDCPTRVAWSARNMPPLDILMVWHSHMLNPRDFLEDCIRYGRMSMWGTDFPFEVMNDCIDDCTLEYKPPESCQQTFEQGANLKWDNLFDPPGKEIECPRCTRPKTVIWTEGGIGESLEEAFKGNTGYADASFEAQCEYCRLRINHDRLKVAKFRQDLTELLSSNRPLPGTIYNLNGIPEGRLRGTRNVWAWNNMTFPNRLMKAIGTDMLAFTDLHLDRCRSIDDLRSQMEIKLRDRKVLRATNSGYRGLFLGEKVHFRRMMSHYWDNIGPFSLDLVGAVIRQGTFVQKMDNIDWLHSPTVMETSKRLINKYKIFMDIMLQNPVKMAVPTLDVDLAWHTHQLQPKNYYKYTTLTTNNGQRQFIDHDDKVDENKLSEGFEWTSKMYRRATNGGIYSECTCWYCEATRAPDLYDRIFTVGSSLRARNNADSLHDRADISSNPEQNPHISAHNAVRPTTMANSVESRAGYLQKMRLRQNYEKAVRRAEKRGRIGDAKSTRKDGYEPTYYAPYVWGYPIIIPYYGPYMCDPALVLLVTAALGLVVEVWQLALAVVWVPLPVLVEPVHLVVEAAAEETVEVEVEDLVVEEAVEEEAEAVDAVEEAAAAADSSLLRILQRRRPLLLQLLS</sequence>
<evidence type="ECO:0000313" key="2">
    <source>
        <dbReference type="EMBL" id="OQD77606.1"/>
    </source>
</evidence>
<organism evidence="2 3">
    <name type="scientific">Penicillium decumbens</name>
    <dbReference type="NCBI Taxonomy" id="69771"/>
    <lineage>
        <taxon>Eukaryota</taxon>
        <taxon>Fungi</taxon>
        <taxon>Dikarya</taxon>
        <taxon>Ascomycota</taxon>
        <taxon>Pezizomycotina</taxon>
        <taxon>Eurotiomycetes</taxon>
        <taxon>Eurotiomycetidae</taxon>
        <taxon>Eurotiales</taxon>
        <taxon>Aspergillaceae</taxon>
        <taxon>Penicillium</taxon>
    </lineage>
</organism>
<evidence type="ECO:0000313" key="3">
    <source>
        <dbReference type="Proteomes" id="UP000191522"/>
    </source>
</evidence>
<dbReference type="STRING" id="69771.A0A1V6PM57"/>